<proteinExistence type="predicted"/>
<organism evidence="1 2">
    <name type="scientific">Plasmopara halstedii</name>
    <name type="common">Downy mildew of sunflower</name>
    <dbReference type="NCBI Taxonomy" id="4781"/>
    <lineage>
        <taxon>Eukaryota</taxon>
        <taxon>Sar</taxon>
        <taxon>Stramenopiles</taxon>
        <taxon>Oomycota</taxon>
        <taxon>Peronosporomycetes</taxon>
        <taxon>Peronosporales</taxon>
        <taxon>Peronosporaceae</taxon>
        <taxon>Plasmopara</taxon>
    </lineage>
</organism>
<dbReference type="GeneID" id="36405257"/>
<sequence>MPVKITPRRWRWRRIRCSVCGGEATHDTSRELRRVQKNRLRRLALYFGNDRGIVRPKIEKTICQETGWMGGLHRGGSDEGERNGRVLPCAKELFLSAFTNAVFALSLLKVSVSIAHAKRQASRAAEGRISIYS</sequence>
<dbReference type="RefSeq" id="XP_024576347.1">
    <property type="nucleotide sequence ID" value="XM_024725586.1"/>
</dbReference>
<name>A0A0P1AU60_PLAHL</name>
<dbReference type="Proteomes" id="UP000054928">
    <property type="component" value="Unassembled WGS sequence"/>
</dbReference>
<dbReference type="EMBL" id="CCYD01001204">
    <property type="protein sequence ID" value="CEG44534.1"/>
    <property type="molecule type" value="Genomic_DNA"/>
</dbReference>
<reference evidence="2" key="2">
    <citation type="submission" date="2014-09" db="EMBL/GenBank/DDBJ databases">
        <authorList>
            <person name="Sharma Rahul"/>
            <person name="Thines Marco"/>
        </authorList>
    </citation>
    <scope>NUCLEOTIDE SEQUENCE [LARGE SCALE GENOMIC DNA]</scope>
</reference>
<protein>
    <submittedName>
        <fullName evidence="1">Uncharacterized protein</fullName>
    </submittedName>
</protein>
<keyword evidence="2" id="KW-1185">Reference proteome</keyword>
<dbReference type="GeneID" id="36395945"/>
<evidence type="ECO:0000313" key="2">
    <source>
        <dbReference type="Proteomes" id="UP000054928"/>
    </source>
</evidence>
<dbReference type="AlphaFoldDB" id="A0A0P1AU60"/>
<accession>A0A0P1AU60</accession>
<evidence type="ECO:0000313" key="1">
    <source>
        <dbReference type="EMBL" id="CEG44534.1"/>
    </source>
</evidence>
<reference evidence="1" key="1">
    <citation type="submission" date="2014-09" db="EMBL/GenBank/DDBJ databases">
        <authorList>
            <person name="Magalhaes I.L.F."/>
            <person name="Oliveira U."/>
            <person name="Santos F.R."/>
            <person name="Vidigal T.H.D.A."/>
            <person name="Brescovit A.D."/>
            <person name="Santos A.J."/>
        </authorList>
    </citation>
    <scope>NUCLEOTIDE SEQUENCE [LARGE SCALE GENOMIC DNA]</scope>
</reference>
<dbReference type="RefSeq" id="XP_024580903.1">
    <property type="nucleotide sequence ID" value="XM_024730646.1"/>
</dbReference>
<dbReference type="EMBL" id="CCYD01000453">
    <property type="protein sequence ID" value="CEG39978.1"/>
    <property type="molecule type" value="Genomic_DNA"/>
</dbReference>